<feature type="compositionally biased region" description="Basic and acidic residues" evidence="1">
    <location>
        <begin position="145"/>
        <end position="155"/>
    </location>
</feature>
<dbReference type="RefSeq" id="WP_111613452.1">
    <property type="nucleotide sequence ID" value="NZ_QLLK01000020.1"/>
</dbReference>
<keyword evidence="2" id="KW-0812">Transmembrane</keyword>
<feature type="region of interest" description="Disordered" evidence="1">
    <location>
        <begin position="132"/>
        <end position="155"/>
    </location>
</feature>
<accession>A0A327NZ65</accession>
<protein>
    <submittedName>
        <fullName evidence="3">Uncharacterized protein</fullName>
    </submittedName>
</protein>
<feature type="transmembrane region" description="Helical" evidence="2">
    <location>
        <begin position="21"/>
        <end position="40"/>
    </location>
</feature>
<evidence type="ECO:0000256" key="2">
    <source>
        <dbReference type="SAM" id="Phobius"/>
    </source>
</evidence>
<keyword evidence="2" id="KW-0472">Membrane</keyword>
<evidence type="ECO:0000313" key="3">
    <source>
        <dbReference type="EMBL" id="RAI83932.1"/>
    </source>
</evidence>
<sequence>MTEEQTGKHSKHPFRKKILRWVMFTFLAVLFLEFIVYFGSNLVLSNWARREINEIAKGVYLVDFNRVRFSLLRRGIFMDGIVMKPIGERKPGQNQALFDLTLDELALKKLWFSFSEGILYVGKVEFDNPNISMDLPPKSQSGSEEEVRNDQKKGSPVKALEDELKKIIDKINFTGVYISELEIDHADLFFLNFLSQNSLKAENTRLVVRDINWATEEEWTTPFNARGFEFDLDNVNFPLPDGVHFIQSENVYISSLDNRILINGFQLSPDRSIQSKSYYDVYLSELRVGNVDLNEAFMSSNVIIDEIVLNDPHFKVEQNVISEKDSTAGGDLNELIQGILKSFEVQELSVNNGKFTTYSLADTLKNRIDIQKLDFKMINFYLGADESRKSNQFFYGEDAAMDIGNADLYLSDDVHVIYGDRVSVSSFKDEIVVENIRIEPREDALKSGLANHIMRISLPKLALTQANLKGLYNEGVFNIEEMLIQSPKVEITELRQSKQNSESVPVKELLKGYMNELAIGTMDLRDGEVQFKNEKGVRSDDIGFEKFSLLLENVFLQPNLDLDSDVRNQFLADEMVLSLDKYRLKLRDNLHEFLADRVLIDSKNSRVVVNNFTLRPENPDSAQAILDTYGKSVILDISVPEFRVEGIDLMSAYMDEKLIINQIFIPSPVASFTKFRKNKVDANTTSTLVESSDEIEELLTSYFSLIQIDSISFSDGQVQYRNFAGKKNLALSEDSLSLSLKGFHLERGMSKNQGRTFFSDEIDLKLRKYDFSVAGGNYEVDTDGLRFNSRSKTIEIENLTLSPSSSINSKIALSLNLPSVSFEGVDIESFLFENELQLEKLAVDGSTINLEINRDYQNEDAGKVAGSVAEKTLPKSIELVSIGAIEATNSKLSLNYRVGENDFESIQTDFDIGIKGLILDSAANAREDIAGLFDEISLNLNDFSYALPDSIHTIRFSNLYVDNTADETVFSNFEIIPRNTYGNPGSPILSAKIDELGVRNNTIRDIQSTGIFDLAQLRLLNPKIDLYLDTAPKAPKSRKSSDSPSSKSTGLIESVLLQDILVNNGDIIIHNKETGQIPKMAFHKVNFGLKELNFDLMNNNAELSPQFLLEKDLSLSLSNYQVYTNDSMNKLSIGKIRYLDNTIVIDSVYFQPAFGRYDFLRRKGYQDNAIDAFVQEIRLEDIDFDTYFINKNLKAHALRINGLELDIFRDKRIPLKEGVSKPMPQELMQNAPFDLALDSVLVNNGLIRYQEFAPKAMLPGSIQFEEVNGSIAPFAMRKSSEEFPLKSSMLSVTSELMGDGDVKLNATMFFDAPYPMDVDVEMGEFDLSLLNTMLANNVFIKVVDGQVTDGKWNFRMDDDVARGEMNFRYEDLKLQFLDSLTLERGTGKLGIMTFMANIFTKSSNPRKFFNRRVTSRVYFERDKSKFIFGGWWRATFSGLKGAIGLGQPKEPRRREEEEY</sequence>
<comment type="caution">
    <text evidence="3">The sequence shown here is derived from an EMBL/GenBank/DDBJ whole genome shotgun (WGS) entry which is preliminary data.</text>
</comment>
<evidence type="ECO:0000313" key="4">
    <source>
        <dbReference type="Proteomes" id="UP000249610"/>
    </source>
</evidence>
<dbReference type="OrthoDB" id="610933at2"/>
<dbReference type="Proteomes" id="UP000249610">
    <property type="component" value="Unassembled WGS sequence"/>
</dbReference>
<organism evidence="3 4">
    <name type="scientific">Algoriphagus yeomjeoni</name>
    <dbReference type="NCBI Taxonomy" id="291403"/>
    <lineage>
        <taxon>Bacteria</taxon>
        <taxon>Pseudomonadati</taxon>
        <taxon>Bacteroidota</taxon>
        <taxon>Cytophagia</taxon>
        <taxon>Cytophagales</taxon>
        <taxon>Cyclobacteriaceae</taxon>
        <taxon>Algoriphagus</taxon>
    </lineage>
</organism>
<evidence type="ECO:0000256" key="1">
    <source>
        <dbReference type="SAM" id="MobiDB-lite"/>
    </source>
</evidence>
<name>A0A327NZ65_9BACT</name>
<dbReference type="EMBL" id="QLLK01000020">
    <property type="protein sequence ID" value="RAI83932.1"/>
    <property type="molecule type" value="Genomic_DNA"/>
</dbReference>
<keyword evidence="4" id="KW-1185">Reference proteome</keyword>
<keyword evidence="2" id="KW-1133">Transmembrane helix</keyword>
<reference evidence="3 4" key="1">
    <citation type="submission" date="2018-06" db="EMBL/GenBank/DDBJ databases">
        <title>Genomic Encyclopedia of Archaeal and Bacterial Type Strains, Phase II (KMG-II): from individual species to whole genera.</title>
        <authorList>
            <person name="Goeker M."/>
        </authorList>
    </citation>
    <scope>NUCLEOTIDE SEQUENCE [LARGE SCALE GENOMIC DNA]</scope>
    <source>
        <strain evidence="3 4">DSM 23446</strain>
    </source>
</reference>
<gene>
    <name evidence="3" type="ORF">LV83_04150</name>
</gene>
<proteinExistence type="predicted"/>